<comment type="caution">
    <text evidence="2">The sequence shown here is derived from an EMBL/GenBank/DDBJ whole genome shotgun (WGS) entry which is preliminary data.</text>
</comment>
<dbReference type="EMBL" id="SMMG02000007">
    <property type="protein sequence ID" value="KAA3466699.1"/>
    <property type="molecule type" value="Genomic_DNA"/>
</dbReference>
<dbReference type="Proteomes" id="UP000325315">
    <property type="component" value="Unassembled WGS sequence"/>
</dbReference>
<sequence length="112" mass="12729">MWINQPETTAQKGRKSRNNRSARAGLEKAIDITERSEARAPTRAMLLEFMRKLLVQTLLPNVPTEIKEFVNVLLEELPVIKIELVIELSPGTTSILISLYRMAPTELKDLKT</sequence>
<dbReference type="OrthoDB" id="1735095at2759"/>
<evidence type="ECO:0000313" key="2">
    <source>
        <dbReference type="EMBL" id="KAA3466699.1"/>
    </source>
</evidence>
<feature type="compositionally biased region" description="Polar residues" evidence="1">
    <location>
        <begin position="1"/>
        <end position="11"/>
    </location>
</feature>
<proteinExistence type="predicted"/>
<evidence type="ECO:0000313" key="3">
    <source>
        <dbReference type="Proteomes" id="UP000325315"/>
    </source>
</evidence>
<feature type="region of interest" description="Disordered" evidence="1">
    <location>
        <begin position="1"/>
        <end position="26"/>
    </location>
</feature>
<evidence type="ECO:0000256" key="1">
    <source>
        <dbReference type="SAM" id="MobiDB-lite"/>
    </source>
</evidence>
<accession>A0A5B6VC28</accession>
<gene>
    <name evidence="2" type="ORF">EPI10_001771</name>
</gene>
<protein>
    <submittedName>
        <fullName evidence="2">RVP_2 domain-containing protein</fullName>
    </submittedName>
</protein>
<dbReference type="AlphaFoldDB" id="A0A5B6VC28"/>
<reference evidence="3" key="1">
    <citation type="journal article" date="2019" name="Plant Biotechnol. J.">
        <title>Genome sequencing of the Australian wild diploid species Gossypium australe highlights disease resistance and delayed gland morphogenesis.</title>
        <authorList>
            <person name="Cai Y."/>
            <person name="Cai X."/>
            <person name="Wang Q."/>
            <person name="Wang P."/>
            <person name="Zhang Y."/>
            <person name="Cai C."/>
            <person name="Xu Y."/>
            <person name="Wang K."/>
            <person name="Zhou Z."/>
            <person name="Wang C."/>
            <person name="Geng S."/>
            <person name="Li B."/>
            <person name="Dong Q."/>
            <person name="Hou Y."/>
            <person name="Wang H."/>
            <person name="Ai P."/>
            <person name="Liu Z."/>
            <person name="Yi F."/>
            <person name="Sun M."/>
            <person name="An G."/>
            <person name="Cheng J."/>
            <person name="Zhang Y."/>
            <person name="Shi Q."/>
            <person name="Xie Y."/>
            <person name="Shi X."/>
            <person name="Chang Y."/>
            <person name="Huang F."/>
            <person name="Chen Y."/>
            <person name="Hong S."/>
            <person name="Mi L."/>
            <person name="Sun Q."/>
            <person name="Zhang L."/>
            <person name="Zhou B."/>
            <person name="Peng R."/>
            <person name="Zhang X."/>
            <person name="Liu F."/>
        </authorList>
    </citation>
    <scope>NUCLEOTIDE SEQUENCE [LARGE SCALE GENOMIC DNA]</scope>
    <source>
        <strain evidence="3">cv. PA1801</strain>
    </source>
</reference>
<organism evidence="2 3">
    <name type="scientific">Gossypium australe</name>
    <dbReference type="NCBI Taxonomy" id="47621"/>
    <lineage>
        <taxon>Eukaryota</taxon>
        <taxon>Viridiplantae</taxon>
        <taxon>Streptophyta</taxon>
        <taxon>Embryophyta</taxon>
        <taxon>Tracheophyta</taxon>
        <taxon>Spermatophyta</taxon>
        <taxon>Magnoliopsida</taxon>
        <taxon>eudicotyledons</taxon>
        <taxon>Gunneridae</taxon>
        <taxon>Pentapetalae</taxon>
        <taxon>rosids</taxon>
        <taxon>malvids</taxon>
        <taxon>Malvales</taxon>
        <taxon>Malvaceae</taxon>
        <taxon>Malvoideae</taxon>
        <taxon>Gossypium</taxon>
    </lineage>
</organism>
<name>A0A5B6VC28_9ROSI</name>
<keyword evidence="3" id="KW-1185">Reference proteome</keyword>